<feature type="chain" id="PRO_5014837611" evidence="1">
    <location>
        <begin position="22"/>
        <end position="489"/>
    </location>
</feature>
<keyword evidence="1" id="KW-0732">Signal</keyword>
<name>A0A2M4D0Y5_ANODA</name>
<sequence length="489" mass="53529">MARMWYTVLIVSCALLQYVRAEPRPDFGSKGTIASSGNIAMFADITNVGLLTADDKNGLILRTNYTLFTTVLPLMESLGTNVATLGSPVASAISAAAPVKNKDIATVFNTIYSPLAPYKSFLFTQVPATKTQLIGLVGTDINFLFGDAFPNMYNAVVKVESDLKIFQANVTTARFTAGQTHVSADIVLAVQTSVMGWSATTEAVRNTIHTAIDNIKVADTFLDQVYNLSRTLNSDLDIFYTRFRTNQTALGTQLQLLVNAMKARVQTTYTPMLQYLPNHTAALNGTISLFNTPYTKLTGIPAMLSADVLPGYFNKSYSYITEFKQMFNPLDYGSITLVLEVLVASGPNSKTCFNKYYPLVQNAFALLAYGVEVCLNIEVTHTFSIADIFSDMLDQSMYDLDDFYLNFSTCEWSPIPGICQTSMFGAYYSALTTSYAGKVADIEKFLKTEFAASSSRLGSCVQTRKAKNKSTLQNMATDIALCRTKGVAP</sequence>
<feature type="signal peptide" evidence="1">
    <location>
        <begin position="1"/>
        <end position="21"/>
    </location>
</feature>
<evidence type="ECO:0000256" key="1">
    <source>
        <dbReference type="SAM" id="SignalP"/>
    </source>
</evidence>
<reference evidence="2" key="1">
    <citation type="submission" date="2018-01" db="EMBL/GenBank/DDBJ databases">
        <title>An insight into the sialome of Amazonian anophelines.</title>
        <authorList>
            <person name="Ribeiro J.M."/>
            <person name="Scarpassa V."/>
            <person name="Calvo E."/>
        </authorList>
    </citation>
    <scope>NUCLEOTIDE SEQUENCE</scope>
</reference>
<proteinExistence type="predicted"/>
<accession>A0A2M4D0Y5</accession>
<evidence type="ECO:0000313" key="2">
    <source>
        <dbReference type="EMBL" id="MBW71151.1"/>
    </source>
</evidence>
<protein>
    <submittedName>
        <fullName evidence="2">Putative secreted protein</fullName>
    </submittedName>
</protein>
<dbReference type="VEuPathDB" id="VectorBase:ADAR2_004686"/>
<organism evidence="2">
    <name type="scientific">Anopheles darlingi</name>
    <name type="common">Mosquito</name>
    <dbReference type="NCBI Taxonomy" id="43151"/>
    <lineage>
        <taxon>Eukaryota</taxon>
        <taxon>Metazoa</taxon>
        <taxon>Ecdysozoa</taxon>
        <taxon>Arthropoda</taxon>
        <taxon>Hexapoda</taxon>
        <taxon>Insecta</taxon>
        <taxon>Pterygota</taxon>
        <taxon>Neoptera</taxon>
        <taxon>Endopterygota</taxon>
        <taxon>Diptera</taxon>
        <taxon>Nematocera</taxon>
        <taxon>Culicoidea</taxon>
        <taxon>Culicidae</taxon>
        <taxon>Anophelinae</taxon>
        <taxon>Anopheles</taxon>
    </lineage>
</organism>
<dbReference type="EMBL" id="GGFL01006973">
    <property type="protein sequence ID" value="MBW71151.1"/>
    <property type="molecule type" value="Transcribed_RNA"/>
</dbReference>
<dbReference type="VEuPathDB" id="VectorBase:ADAC009521"/>
<dbReference type="AlphaFoldDB" id="A0A2M4D0Y5"/>